<dbReference type="EMBL" id="CAESAN010000078">
    <property type="protein sequence ID" value="CAB4344921.1"/>
    <property type="molecule type" value="Genomic_DNA"/>
</dbReference>
<dbReference type="AlphaFoldDB" id="A0A6J5ZQX9"/>
<name>A0A6J5ZQX9_9ZZZZ</name>
<feature type="region of interest" description="Disordered" evidence="1">
    <location>
        <begin position="80"/>
        <end position="129"/>
    </location>
</feature>
<sequence length="129" mass="12759">MTKNSAKNNSKGNARTNSTVAPVFLASLALFGSVAGFLGVQVASGQDPMLGAKTANVQPKQVTVRKLVVTRKVVTIVRDPAAAGTATGSGTSYASSSAGSGSSYSAPTQSYSAPAQSAPAPAPVQTATS</sequence>
<evidence type="ECO:0000313" key="2">
    <source>
        <dbReference type="EMBL" id="CAB4344921.1"/>
    </source>
</evidence>
<evidence type="ECO:0000256" key="1">
    <source>
        <dbReference type="SAM" id="MobiDB-lite"/>
    </source>
</evidence>
<reference evidence="2" key="1">
    <citation type="submission" date="2020-05" db="EMBL/GenBank/DDBJ databases">
        <authorList>
            <person name="Chiriac C."/>
            <person name="Salcher M."/>
            <person name="Ghai R."/>
            <person name="Kavagutti S V."/>
        </authorList>
    </citation>
    <scope>NUCLEOTIDE SEQUENCE</scope>
</reference>
<organism evidence="2">
    <name type="scientific">freshwater metagenome</name>
    <dbReference type="NCBI Taxonomy" id="449393"/>
    <lineage>
        <taxon>unclassified sequences</taxon>
        <taxon>metagenomes</taxon>
        <taxon>ecological metagenomes</taxon>
    </lineage>
</organism>
<gene>
    <name evidence="2" type="ORF">UFOPK3547_01004</name>
</gene>
<protein>
    <submittedName>
        <fullName evidence="2">Unannotated protein</fullName>
    </submittedName>
</protein>
<proteinExistence type="predicted"/>
<accession>A0A6J5ZQX9</accession>